<dbReference type="InterPro" id="IPR015421">
    <property type="entry name" value="PyrdxlP-dep_Trfase_major"/>
</dbReference>
<evidence type="ECO:0000256" key="4">
    <source>
        <dbReference type="HAMAP-Rule" id="MF_01970"/>
    </source>
</evidence>
<comment type="function">
    <text evidence="4 6">Catalyzes the cleavage of L-kynurenine (L-Kyn) and L-3-hydroxykynurenine (L-3OHKyn) into anthranilic acid (AA) and 3-hydroxyanthranilic acid (3-OHAA), respectively.</text>
</comment>
<evidence type="ECO:0000313" key="8">
    <source>
        <dbReference type="Proteomes" id="UP001597361"/>
    </source>
</evidence>
<evidence type="ECO:0000256" key="3">
    <source>
        <dbReference type="ARBA" id="ARBA00022898"/>
    </source>
</evidence>
<dbReference type="Pfam" id="PF22580">
    <property type="entry name" value="KYNU_C"/>
    <property type="match status" value="1"/>
</dbReference>
<feature type="binding site" evidence="4">
    <location>
        <position position="110"/>
    </location>
    <ligand>
        <name>pyridoxal 5'-phosphate</name>
        <dbReference type="ChEBI" id="CHEBI:597326"/>
    </ligand>
</feature>
<dbReference type="HAMAP" id="MF_01970">
    <property type="entry name" value="Kynureninase"/>
    <property type="match status" value="1"/>
</dbReference>
<dbReference type="Proteomes" id="UP001597361">
    <property type="component" value="Unassembled WGS sequence"/>
</dbReference>
<dbReference type="EC" id="3.7.1.3" evidence="4 5"/>
<comment type="caution">
    <text evidence="4">Lacks conserved residue(s) required for the propagation of feature annotation.</text>
</comment>
<comment type="subunit">
    <text evidence="4 6">Homodimer.</text>
</comment>
<comment type="pathway">
    <text evidence="4 6">Cofactor biosynthesis; NAD(+) biosynthesis; quinolinate from L-kynurenine: step 2/3.</text>
</comment>
<feature type="binding site" evidence="4">
    <location>
        <position position="247"/>
    </location>
    <ligand>
        <name>pyridoxal 5'-phosphate</name>
        <dbReference type="ChEBI" id="CHEBI:597326"/>
    </ligand>
</feature>
<comment type="caution">
    <text evidence="7">The sequence shown here is derived from an EMBL/GenBank/DDBJ whole genome shotgun (WGS) entry which is preliminary data.</text>
</comment>
<dbReference type="NCBIfam" id="TIGR01814">
    <property type="entry name" value="kynureninase"/>
    <property type="match status" value="1"/>
</dbReference>
<evidence type="ECO:0000256" key="1">
    <source>
        <dbReference type="ARBA" id="ARBA00022642"/>
    </source>
</evidence>
<dbReference type="PANTHER" id="PTHR14084:SF0">
    <property type="entry name" value="KYNURENINASE"/>
    <property type="match status" value="1"/>
</dbReference>
<feature type="modified residue" description="N6-(pyridoxal phosphate)lysine" evidence="4">
    <location>
        <position position="248"/>
    </location>
</feature>
<feature type="binding site" evidence="4">
    <location>
        <position position="278"/>
    </location>
    <ligand>
        <name>pyridoxal 5'-phosphate</name>
        <dbReference type="ChEBI" id="CHEBI:597326"/>
    </ligand>
</feature>
<dbReference type="PIRSF" id="PIRSF038800">
    <property type="entry name" value="KYNU"/>
    <property type="match status" value="1"/>
</dbReference>
<reference evidence="8" key="1">
    <citation type="journal article" date="2019" name="Int. J. Syst. Evol. Microbiol.">
        <title>The Global Catalogue of Microorganisms (GCM) 10K type strain sequencing project: providing services to taxonomists for standard genome sequencing and annotation.</title>
        <authorList>
            <consortium name="The Broad Institute Genomics Platform"/>
            <consortium name="The Broad Institute Genome Sequencing Center for Infectious Disease"/>
            <person name="Wu L."/>
            <person name="Ma J."/>
        </authorList>
    </citation>
    <scope>NUCLEOTIDE SEQUENCE [LARGE SCALE GENOMIC DNA]</scope>
    <source>
        <strain evidence="8">CGMCC 1.15180</strain>
    </source>
</reference>
<evidence type="ECO:0000256" key="6">
    <source>
        <dbReference type="PIRNR" id="PIRNR038800"/>
    </source>
</evidence>
<evidence type="ECO:0000313" key="7">
    <source>
        <dbReference type="EMBL" id="MFD2034238.1"/>
    </source>
</evidence>
<dbReference type="InterPro" id="IPR015424">
    <property type="entry name" value="PyrdxlP-dep_Trfase"/>
</dbReference>
<dbReference type="Gene3D" id="3.40.640.10">
    <property type="entry name" value="Type I PLP-dependent aspartate aminotransferase-like (Major domain)"/>
    <property type="match status" value="1"/>
</dbReference>
<comment type="catalytic activity">
    <reaction evidence="4 6">
        <text>L-kynurenine + H2O = anthranilate + L-alanine + H(+)</text>
        <dbReference type="Rhea" id="RHEA:16813"/>
        <dbReference type="ChEBI" id="CHEBI:15377"/>
        <dbReference type="ChEBI" id="CHEBI:15378"/>
        <dbReference type="ChEBI" id="CHEBI:16567"/>
        <dbReference type="ChEBI" id="CHEBI:57959"/>
        <dbReference type="ChEBI" id="CHEBI:57972"/>
        <dbReference type="EC" id="3.7.1.3"/>
    </reaction>
</comment>
<dbReference type="SUPFAM" id="SSF53383">
    <property type="entry name" value="PLP-dependent transferases"/>
    <property type="match status" value="1"/>
</dbReference>
<comment type="cofactor">
    <cofactor evidence="4 6">
        <name>pyridoxal 5'-phosphate</name>
        <dbReference type="ChEBI" id="CHEBI:597326"/>
    </cofactor>
</comment>
<evidence type="ECO:0000256" key="5">
    <source>
        <dbReference type="NCBIfam" id="TIGR01814"/>
    </source>
</evidence>
<dbReference type="Gene3D" id="3.90.1150.10">
    <property type="entry name" value="Aspartate Aminotransferase, domain 1"/>
    <property type="match status" value="1"/>
</dbReference>
<dbReference type="InterPro" id="IPR010111">
    <property type="entry name" value="Kynureninase"/>
</dbReference>
<feature type="binding site" evidence="4">
    <location>
        <position position="222"/>
    </location>
    <ligand>
        <name>pyridoxal 5'-phosphate</name>
        <dbReference type="ChEBI" id="CHEBI:597326"/>
    </ligand>
</feature>
<keyword evidence="1 4" id="KW-0662">Pyridine nucleotide biosynthesis</keyword>
<dbReference type="InterPro" id="IPR015422">
    <property type="entry name" value="PyrdxlP-dep_Trfase_small"/>
</dbReference>
<feature type="binding site" evidence="4">
    <location>
        <position position="225"/>
    </location>
    <ligand>
        <name>pyridoxal 5'-phosphate</name>
        <dbReference type="ChEBI" id="CHEBI:597326"/>
    </ligand>
</feature>
<keyword evidence="2 4" id="KW-0378">Hydrolase</keyword>
<dbReference type="RefSeq" id="WP_376884199.1">
    <property type="nucleotide sequence ID" value="NZ_JBHUHR010000015.1"/>
</dbReference>
<keyword evidence="8" id="KW-1185">Reference proteome</keyword>
<comment type="catalytic activity">
    <reaction evidence="6">
        <text>3-hydroxy-L-kynurenine + H2O = 3-hydroxyanthranilate + L-alanine + H(+)</text>
        <dbReference type="Rhea" id="RHEA:25143"/>
        <dbReference type="ChEBI" id="CHEBI:15377"/>
        <dbReference type="ChEBI" id="CHEBI:15378"/>
        <dbReference type="ChEBI" id="CHEBI:36559"/>
        <dbReference type="ChEBI" id="CHEBI:57972"/>
        <dbReference type="ChEBI" id="CHEBI:58125"/>
        <dbReference type="EC" id="3.7.1.3"/>
    </reaction>
</comment>
<dbReference type="EMBL" id="JBHUHR010000015">
    <property type="protein sequence ID" value="MFD2034238.1"/>
    <property type="molecule type" value="Genomic_DNA"/>
</dbReference>
<feature type="binding site" evidence="4">
    <location>
        <position position="109"/>
    </location>
    <ligand>
        <name>pyridoxal 5'-phosphate</name>
        <dbReference type="ChEBI" id="CHEBI:597326"/>
    </ligand>
</feature>
<organism evidence="7 8">
    <name type="scientific">Belliella marina</name>
    <dbReference type="NCBI Taxonomy" id="1644146"/>
    <lineage>
        <taxon>Bacteria</taxon>
        <taxon>Pseudomonadati</taxon>
        <taxon>Bacteroidota</taxon>
        <taxon>Cytophagia</taxon>
        <taxon>Cytophagales</taxon>
        <taxon>Cyclobacteriaceae</taxon>
        <taxon>Belliella</taxon>
    </lineage>
</organism>
<keyword evidence="3 4" id="KW-0663">Pyridoxal phosphate</keyword>
<gene>
    <name evidence="4 7" type="primary">kynU</name>
    <name evidence="7" type="ORF">ACFSKL_05510</name>
</gene>
<protein>
    <recommendedName>
        <fullName evidence="4 5">Kynureninase</fullName>
        <ecNumber evidence="4 5">3.7.1.3</ecNumber>
    </recommendedName>
    <alternativeName>
        <fullName evidence="4">L-kynurenine hydrolase</fullName>
    </alternativeName>
</protein>
<comment type="similarity">
    <text evidence="4 6">Belongs to the kynureninase family.</text>
</comment>
<feature type="binding site" evidence="4">
    <location>
        <begin position="137"/>
        <end position="140"/>
    </location>
    <ligand>
        <name>pyridoxal 5'-phosphate</name>
        <dbReference type="ChEBI" id="CHEBI:597326"/>
    </ligand>
</feature>
<accession>A0ABW4VK51</accession>
<sequence>MSHPINFDFSEEFARKMDEKDPLKEFRSKFIFPKVDGKTAIYFCGNSLGIQPKTTKQYIQKELDNWADLAVDGHFYGEDAWYHVRKKSKPALAEIVGAHEHEVVAMNNLTSNLHFLMVSFYQPTAEKFKIITEAGAFPSDMYMLETQVKFHGLNPDEVIVELTPREGEHTLRTEDILKTIREHGDQLALVMMAGLQYYTGQLFDMEAIAKAARQVGAYVGFDLAHAAGNAQLSLHDWEVDFATWCSYKYMNSGPGNISGVFVHEKHAEKPDLPRFAGWWGHDEGERFKMEKGFKPMFGADGWQLANSNVLALAAHQASLDIFLEAGIGNLRKKSETLTGYLEFLIQNISGKSGVIEIITPKNKNERGCQLSLLVHKGGKAVFDELYQNGIVGDWRHPNVIRIAPTPLYNSFTDVFRFAQVLKQSLLKFA</sequence>
<dbReference type="GO" id="GO:0030429">
    <property type="term" value="F:kynureninase activity"/>
    <property type="evidence" value="ECO:0007669"/>
    <property type="project" value="UniProtKB-EC"/>
</dbReference>
<comment type="pathway">
    <text evidence="4 6">Amino-acid degradation; L-kynurenine degradation; L-alanine and anthranilate from L-kynurenine: step 1/1.</text>
</comment>
<evidence type="ECO:0000256" key="2">
    <source>
        <dbReference type="ARBA" id="ARBA00022801"/>
    </source>
</evidence>
<dbReference type="PANTHER" id="PTHR14084">
    <property type="entry name" value="KYNURENINASE"/>
    <property type="match status" value="1"/>
</dbReference>
<proteinExistence type="inferred from homology"/>
<feature type="binding site" evidence="4">
    <location>
        <position position="306"/>
    </location>
    <ligand>
        <name>pyridoxal 5'-phosphate</name>
        <dbReference type="ChEBI" id="CHEBI:597326"/>
    </ligand>
</feature>
<name>A0ABW4VK51_9BACT</name>